<keyword evidence="4" id="KW-1185">Reference proteome</keyword>
<evidence type="ECO:0000313" key="4">
    <source>
        <dbReference type="Proteomes" id="UP000263377"/>
    </source>
</evidence>
<dbReference type="GO" id="GO:0035556">
    <property type="term" value="P:intracellular signal transduction"/>
    <property type="evidence" value="ECO:0007669"/>
    <property type="project" value="InterPro"/>
</dbReference>
<organism evidence="3 4">
    <name type="scientific">Kitasatospora xanthocidica</name>
    <dbReference type="NCBI Taxonomy" id="83382"/>
    <lineage>
        <taxon>Bacteria</taxon>
        <taxon>Bacillati</taxon>
        <taxon>Actinomycetota</taxon>
        <taxon>Actinomycetes</taxon>
        <taxon>Kitasatosporales</taxon>
        <taxon>Streptomycetaceae</taxon>
        <taxon>Kitasatospora</taxon>
    </lineage>
</organism>
<dbReference type="InterPro" id="IPR029787">
    <property type="entry name" value="Nucleotide_cyclase"/>
</dbReference>
<evidence type="ECO:0000259" key="2">
    <source>
        <dbReference type="PROSITE" id="PS50125"/>
    </source>
</evidence>
<dbReference type="InterPro" id="IPR001054">
    <property type="entry name" value="A/G_cyclase"/>
</dbReference>
<dbReference type="GO" id="GO:0009190">
    <property type="term" value="P:cyclic nucleotide biosynthetic process"/>
    <property type="evidence" value="ECO:0007669"/>
    <property type="project" value="InterPro"/>
</dbReference>
<dbReference type="Proteomes" id="UP000263377">
    <property type="component" value="Unassembled WGS sequence"/>
</dbReference>
<evidence type="ECO:0000313" key="3">
    <source>
        <dbReference type="EMBL" id="RGD62153.1"/>
    </source>
</evidence>
<sequence length="283" mass="29745">MSKTTAGVTVLDHAVDAVYKLVVSVDVRRSGAYDDASKTRMRRRLYAVIDQAFTEAAVPVGAVHREDRGDGILAALGPGIAPARILGVWVTEVHEQLRQLNAELATRLGLRIALHVGPVMHDAQGISGHAVDLACRLADAEAARRLLDRDRADLVVVVSDSLYREVVCHGGRFVDPEDYAPARLRLKDGATPAWVRLPGRPRPAPLPDDGGPEEPGSDGPPDNRPAGPPGPAPGAAPGGADDTLAAPHAPGGVYVGGDASNNEGNVYHGPVHIGRTVRGTYRA</sequence>
<dbReference type="GO" id="GO:0004016">
    <property type="term" value="F:adenylate cyclase activity"/>
    <property type="evidence" value="ECO:0007669"/>
    <property type="project" value="UniProtKB-ARBA"/>
</dbReference>
<accession>A0A373A204</accession>
<protein>
    <recommendedName>
        <fullName evidence="2">Guanylate cyclase domain-containing protein</fullName>
    </recommendedName>
</protein>
<dbReference type="EMBL" id="QVIG01000001">
    <property type="protein sequence ID" value="RGD62153.1"/>
    <property type="molecule type" value="Genomic_DNA"/>
</dbReference>
<dbReference type="Gene3D" id="3.30.70.1230">
    <property type="entry name" value="Nucleotide cyclase"/>
    <property type="match status" value="1"/>
</dbReference>
<proteinExistence type="predicted"/>
<dbReference type="PROSITE" id="PS50125">
    <property type="entry name" value="GUANYLATE_CYCLASE_2"/>
    <property type="match status" value="1"/>
</dbReference>
<name>A0A373A204_9ACTN</name>
<dbReference type="RefSeq" id="WP_117490434.1">
    <property type="nucleotide sequence ID" value="NZ_QVIG01000001.1"/>
</dbReference>
<feature type="region of interest" description="Disordered" evidence="1">
    <location>
        <begin position="193"/>
        <end position="283"/>
    </location>
</feature>
<gene>
    <name evidence="3" type="ORF">DR950_34315</name>
</gene>
<dbReference type="AlphaFoldDB" id="A0A373A204"/>
<evidence type="ECO:0000256" key="1">
    <source>
        <dbReference type="SAM" id="MobiDB-lite"/>
    </source>
</evidence>
<dbReference type="SUPFAM" id="SSF55073">
    <property type="entry name" value="Nucleotide cyclase"/>
    <property type="match status" value="1"/>
</dbReference>
<comment type="caution">
    <text evidence="3">The sequence shown here is derived from an EMBL/GenBank/DDBJ whole genome shotgun (WGS) entry which is preliminary data.</text>
</comment>
<reference evidence="3 4" key="1">
    <citation type="submission" date="2018-08" db="EMBL/GenBank/DDBJ databases">
        <title>Diversity &amp; Physiological Properties of Lignin-Decomposing Actinobacteria from Soil.</title>
        <authorList>
            <person name="Roh S.G."/>
            <person name="Kim S.B."/>
        </authorList>
    </citation>
    <scope>NUCLEOTIDE SEQUENCE [LARGE SCALE GENOMIC DNA]</scope>
    <source>
        <strain evidence="3 4">MMS17-GH009</strain>
    </source>
</reference>
<feature type="compositionally biased region" description="Pro residues" evidence="1">
    <location>
        <begin position="222"/>
        <end position="234"/>
    </location>
</feature>
<feature type="domain" description="Guanylate cyclase" evidence="2">
    <location>
        <begin position="40"/>
        <end position="138"/>
    </location>
</feature>
<feature type="compositionally biased region" description="Low complexity" evidence="1">
    <location>
        <begin position="235"/>
        <end position="247"/>
    </location>
</feature>